<dbReference type="InterPro" id="IPR006171">
    <property type="entry name" value="TOPRIM_dom"/>
</dbReference>
<feature type="domain" description="Toprim" evidence="13">
    <location>
        <begin position="448"/>
        <end position="563"/>
    </location>
</feature>
<feature type="compositionally biased region" description="Polar residues" evidence="12">
    <location>
        <begin position="10"/>
        <end position="24"/>
    </location>
</feature>
<dbReference type="SUPFAM" id="SSF55874">
    <property type="entry name" value="ATPase domain of HSP90 chaperone/DNA topoisomerase II/histidine kinase"/>
    <property type="match status" value="1"/>
</dbReference>
<evidence type="ECO:0000256" key="6">
    <source>
        <dbReference type="ARBA" id="ARBA00022840"/>
    </source>
</evidence>
<dbReference type="Pfam" id="PF02518">
    <property type="entry name" value="HATPase_c"/>
    <property type="match status" value="1"/>
</dbReference>
<feature type="binding site" evidence="11">
    <location>
        <position position="454"/>
    </location>
    <ligand>
        <name>Mg(2+)</name>
        <dbReference type="ChEBI" id="CHEBI:18420"/>
        <label>1</label>
        <note>catalytic</note>
    </ligand>
</feature>
<evidence type="ECO:0000256" key="12">
    <source>
        <dbReference type="SAM" id="MobiDB-lite"/>
    </source>
</evidence>
<feature type="region of interest" description="Disordered" evidence="12">
    <location>
        <begin position="1"/>
        <end position="24"/>
    </location>
</feature>
<evidence type="ECO:0000313" key="15">
    <source>
        <dbReference type="Proteomes" id="UP000006844"/>
    </source>
</evidence>
<dbReference type="RefSeq" id="WP_013569809.1">
    <property type="nucleotide sequence ID" value="NC_014963.1"/>
</dbReference>
<dbReference type="GO" id="GO:0005524">
    <property type="term" value="F:ATP binding"/>
    <property type="evidence" value="ECO:0007669"/>
    <property type="project" value="UniProtKB-UniRule"/>
</dbReference>
<dbReference type="eggNOG" id="COG0187">
    <property type="taxonomic scope" value="Bacteria"/>
</dbReference>
<dbReference type="CDD" id="cd00822">
    <property type="entry name" value="TopoII_Trans_DNA_gyrase"/>
    <property type="match status" value="1"/>
</dbReference>
<evidence type="ECO:0000256" key="9">
    <source>
        <dbReference type="ARBA" id="ARBA00023125"/>
    </source>
</evidence>
<protein>
    <recommendedName>
        <fullName evidence="11">DNA gyrase subunit B</fullName>
        <ecNumber evidence="11">5.6.2.2</ecNumber>
    </recommendedName>
</protein>
<dbReference type="KEGG" id="tsa:AciPR4_3324"/>
<dbReference type="InterPro" id="IPR013759">
    <property type="entry name" value="Topo_IIA_B_C"/>
</dbReference>
<evidence type="ECO:0000256" key="2">
    <source>
        <dbReference type="ARBA" id="ARBA00010708"/>
    </source>
</evidence>
<dbReference type="Pfam" id="PF00986">
    <property type="entry name" value="DNA_gyraseB_C"/>
    <property type="match status" value="1"/>
</dbReference>
<keyword evidence="5 11" id="KW-0547">Nucleotide-binding</keyword>
<evidence type="ECO:0000256" key="7">
    <source>
        <dbReference type="ARBA" id="ARBA00022842"/>
    </source>
</evidence>
<dbReference type="SUPFAM" id="SSF56719">
    <property type="entry name" value="Type II DNA topoisomerase"/>
    <property type="match status" value="1"/>
</dbReference>
<dbReference type="FunFam" id="3.40.50.670:FF:000001">
    <property type="entry name" value="DNA topoisomerase 2"/>
    <property type="match status" value="1"/>
</dbReference>
<feature type="site" description="Interaction with DNA" evidence="11">
    <location>
        <position position="479"/>
    </location>
</feature>
<comment type="function">
    <text evidence="11">A type II topoisomerase that negatively supercoils closed circular double-stranded (ds) DNA in an ATP-dependent manner to modulate DNA topology and maintain chromosomes in an underwound state. Negative supercoiling favors strand separation, and DNA replication, transcription, recombination and repair, all of which involve strand separation. Also able to catalyze the interconversion of other topological isomers of dsDNA rings, including catenanes and knotted rings. Type II topoisomerases break and join 2 DNA strands simultaneously in an ATP-dependent manner.</text>
</comment>
<dbReference type="PROSITE" id="PS50880">
    <property type="entry name" value="TOPRIM"/>
    <property type="match status" value="1"/>
</dbReference>
<keyword evidence="4 11" id="KW-0479">Metal-binding</keyword>
<dbReference type="Pfam" id="PF21249">
    <property type="entry name" value="GyrB_hook"/>
    <property type="match status" value="1"/>
</dbReference>
<dbReference type="InterPro" id="IPR034160">
    <property type="entry name" value="TOPRIM_GyrB"/>
</dbReference>
<dbReference type="InterPro" id="IPR000565">
    <property type="entry name" value="Topo_IIA_B"/>
</dbReference>
<evidence type="ECO:0000256" key="5">
    <source>
        <dbReference type="ARBA" id="ARBA00022741"/>
    </source>
</evidence>
<comment type="subunit">
    <text evidence="11">Heterotetramer, composed of two GyrA and two GyrB chains. In the heterotetramer, GyrA contains the active site tyrosine that forms a transient covalent intermediate with DNA, while GyrB binds cofactors and catalyzes ATP hydrolysis.</text>
</comment>
<evidence type="ECO:0000259" key="13">
    <source>
        <dbReference type="PROSITE" id="PS50880"/>
    </source>
</evidence>
<dbReference type="GO" id="GO:0006261">
    <property type="term" value="P:DNA-templated DNA replication"/>
    <property type="evidence" value="ECO:0007669"/>
    <property type="project" value="UniProtKB-UniRule"/>
</dbReference>
<dbReference type="NCBIfam" id="TIGR01059">
    <property type="entry name" value="gyrB"/>
    <property type="match status" value="1"/>
</dbReference>
<dbReference type="PRINTS" id="PR00418">
    <property type="entry name" value="TPI2FAMILY"/>
</dbReference>
<evidence type="ECO:0000256" key="1">
    <source>
        <dbReference type="ARBA" id="ARBA00000185"/>
    </source>
</evidence>
<dbReference type="GO" id="GO:0005737">
    <property type="term" value="C:cytoplasm"/>
    <property type="evidence" value="ECO:0007669"/>
    <property type="project" value="UniProtKB-SubCell"/>
</dbReference>
<evidence type="ECO:0000313" key="14">
    <source>
        <dbReference type="EMBL" id="ADV84078.1"/>
    </source>
</evidence>
<dbReference type="AlphaFoldDB" id="E8V8P1"/>
<accession>E8V8P1</accession>
<comment type="cofactor">
    <cofactor evidence="11">
        <name>Mg(2+)</name>
        <dbReference type="ChEBI" id="CHEBI:18420"/>
    </cofactor>
    <cofactor evidence="11">
        <name>Mn(2+)</name>
        <dbReference type="ChEBI" id="CHEBI:29035"/>
    </cofactor>
    <cofactor evidence="11">
        <name>Ca(2+)</name>
        <dbReference type="ChEBI" id="CHEBI:29108"/>
    </cofactor>
    <text evidence="11">Binds two Mg(2+) per subunit. The magnesium ions form salt bridges with both the protein and the DNA. Can also accept other divalent metal cations, such as Mn(2+) or Ca(2+).</text>
</comment>
<dbReference type="GO" id="GO:0005694">
    <property type="term" value="C:chromosome"/>
    <property type="evidence" value="ECO:0007669"/>
    <property type="project" value="InterPro"/>
</dbReference>
<keyword evidence="10 11" id="KW-0413">Isomerase</keyword>
<dbReference type="SUPFAM" id="SSF54211">
    <property type="entry name" value="Ribosomal protein S5 domain 2-like"/>
    <property type="match status" value="1"/>
</dbReference>
<reference evidence="14 15" key="1">
    <citation type="journal article" date="2012" name="Stand. Genomic Sci.">
        <title>Complete genome sequence of Terriglobus saanensis type strain SP1PR4(T), an Acidobacteria from tundra soil.</title>
        <authorList>
            <person name="Rawat S.R."/>
            <person name="Mannisto M.K."/>
            <person name="Starovoytov V."/>
            <person name="Goodwin L."/>
            <person name="Nolan M."/>
            <person name="Hauser L."/>
            <person name="Land M."/>
            <person name="Davenport K.W."/>
            <person name="Woyke T."/>
            <person name="Haggblom M.M."/>
        </authorList>
    </citation>
    <scope>NUCLEOTIDE SEQUENCE</scope>
    <source>
        <strain evidence="15">ATCC BAA-1853 / DSM 23119 / SP1PR4</strain>
    </source>
</reference>
<dbReference type="InterPro" id="IPR014721">
    <property type="entry name" value="Ribsml_uS5_D2-typ_fold_subgr"/>
</dbReference>
<gene>
    <name evidence="11" type="primary">gyrB</name>
    <name evidence="14" type="ordered locus">AciPR4_3324</name>
</gene>
<dbReference type="HAMAP" id="MF_01898">
    <property type="entry name" value="GyrB"/>
    <property type="match status" value="1"/>
</dbReference>
<dbReference type="PRINTS" id="PR01159">
    <property type="entry name" value="DNAGYRASEB"/>
</dbReference>
<dbReference type="InterPro" id="IPR013760">
    <property type="entry name" value="Topo_IIA-like_dom_sf"/>
</dbReference>
<dbReference type="InterPro" id="IPR049353">
    <property type="entry name" value="GyrB_hook"/>
</dbReference>
<comment type="miscellaneous">
    <text evidence="11">Few gyrases are as efficient as E.coli at forming negative supercoils. Not all organisms have 2 type II topoisomerases; in organisms with a single type II topoisomerase this enzyme also has to decatenate newly replicated chromosomes.</text>
</comment>
<dbReference type="GO" id="GO:0003677">
    <property type="term" value="F:DNA binding"/>
    <property type="evidence" value="ECO:0007669"/>
    <property type="project" value="UniProtKB-KW"/>
</dbReference>
<dbReference type="SMART" id="SM00387">
    <property type="entry name" value="HATPase_c"/>
    <property type="match status" value="1"/>
</dbReference>
<dbReference type="SMART" id="SM00433">
    <property type="entry name" value="TOP2c"/>
    <property type="match status" value="1"/>
</dbReference>
<feature type="region of interest" description="Disordered" evidence="12">
    <location>
        <begin position="748"/>
        <end position="789"/>
    </location>
</feature>
<dbReference type="PANTHER" id="PTHR45866:SF1">
    <property type="entry name" value="DNA GYRASE SUBUNIT B, MITOCHONDRIAL"/>
    <property type="match status" value="1"/>
</dbReference>
<dbReference type="FunFam" id="3.30.565.10:FF:000002">
    <property type="entry name" value="DNA gyrase subunit B"/>
    <property type="match status" value="1"/>
</dbReference>
<name>E8V8P1_TERSS</name>
<evidence type="ECO:0000256" key="11">
    <source>
        <dbReference type="HAMAP-Rule" id="MF_01898"/>
    </source>
</evidence>
<dbReference type="InterPro" id="IPR020568">
    <property type="entry name" value="Ribosomal_Su5_D2-typ_SF"/>
</dbReference>
<dbReference type="InterPro" id="IPR003594">
    <property type="entry name" value="HATPase_dom"/>
</dbReference>
<dbReference type="GO" id="GO:0046872">
    <property type="term" value="F:metal ion binding"/>
    <property type="evidence" value="ECO:0007669"/>
    <property type="project" value="UniProtKB-KW"/>
</dbReference>
<feature type="compositionally biased region" description="Polar residues" evidence="12">
    <location>
        <begin position="780"/>
        <end position="789"/>
    </location>
</feature>
<dbReference type="EMBL" id="CP002467">
    <property type="protein sequence ID" value="ADV84078.1"/>
    <property type="molecule type" value="Genomic_DNA"/>
</dbReference>
<evidence type="ECO:0000256" key="8">
    <source>
        <dbReference type="ARBA" id="ARBA00023029"/>
    </source>
</evidence>
<proteinExistence type="inferred from homology"/>
<keyword evidence="15" id="KW-1185">Reference proteome</keyword>
<dbReference type="OrthoDB" id="9802808at2"/>
<comment type="catalytic activity">
    <reaction evidence="1 11">
        <text>ATP-dependent breakage, passage and rejoining of double-stranded DNA.</text>
        <dbReference type="EC" id="5.6.2.2"/>
    </reaction>
</comment>
<dbReference type="Gene3D" id="3.30.230.10">
    <property type="match status" value="1"/>
</dbReference>
<dbReference type="CDD" id="cd16928">
    <property type="entry name" value="HATPase_GyrB-like"/>
    <property type="match status" value="1"/>
</dbReference>
<dbReference type="Proteomes" id="UP000006844">
    <property type="component" value="Chromosome"/>
</dbReference>
<dbReference type="InterPro" id="IPR001241">
    <property type="entry name" value="Topo_IIA"/>
</dbReference>
<dbReference type="NCBIfam" id="NF011501">
    <property type="entry name" value="PRK14939.1"/>
    <property type="match status" value="1"/>
</dbReference>
<feature type="binding site" evidence="11">
    <location>
        <position position="530"/>
    </location>
    <ligand>
        <name>Mg(2+)</name>
        <dbReference type="ChEBI" id="CHEBI:18420"/>
        <label>2</label>
    </ligand>
</feature>
<dbReference type="PANTHER" id="PTHR45866">
    <property type="entry name" value="DNA GYRASE/TOPOISOMERASE SUBUNIT B"/>
    <property type="match status" value="1"/>
</dbReference>
<evidence type="ECO:0000256" key="3">
    <source>
        <dbReference type="ARBA" id="ARBA00022490"/>
    </source>
</evidence>
<keyword evidence="3 11" id="KW-0963">Cytoplasm</keyword>
<dbReference type="Gene3D" id="3.40.50.670">
    <property type="match status" value="2"/>
</dbReference>
<dbReference type="InterPro" id="IPR011557">
    <property type="entry name" value="GyrB"/>
</dbReference>
<dbReference type="GO" id="GO:0006265">
    <property type="term" value="P:DNA topological change"/>
    <property type="evidence" value="ECO:0007669"/>
    <property type="project" value="UniProtKB-UniRule"/>
</dbReference>
<dbReference type="STRING" id="401053.AciPR4_3324"/>
<sequence>MATETPLLDLQQSGTATEAAPQSVQTTTYTSDNIKILEGLEAVRLRPAMYIGSTGEQGLHHLVYEVVDNSVDEALAGHATRIDVTIHVDNSVTVVDDGRGIPVDMKTLPDGSKMAAVEVVLTKLHAGGKFDASSYKVSGGLHGVGVSCVNALSEEFDVEIWRDGHTYQQNYSKGDPLEAVREVGVSKKRGTKVHFLPDRSIFTVHEYNYDTLANRLRQLAFLNKGIEITLTDERSIDAKGEAKHNDFKYNGGIAEFIKHLNKGKAVLHEKPIYMEAERGQLVMEIALQYNDAYSETVFSFANNINTVDGGTHLSGFRTSLTRTINAAGQSMGLFKDLKESLSGDDVREGLVAVVSVKLPQPQFEGQTKGKLNSDISGQVQSFVNERLGVFFEQNPQVAKKIINKAIDAARAREAARKARDLTRRKGALDGGGLPGKLADCSERQPDRCELYLVEGESAGGTAKQGRDRRFQAILPLKGKILNVEKARYDKMLGHEEIRAMITALGTGIGKDDFDLAKLRYGKLILMTDADVDGSHIRTLLLTFFFRHMGELIKRGHVYIAQPPLFKIKKGKREEYIKDEREFVKVMVKRASDGMIVRYGESAATLEGAELTKFMGHLNEYLGFYDKADKRFRNDAVTTMFAEIFANEGKEPARRADFETPDKLNQMQAKLKAMAHDAKFKAVGEPVLDEEHQTWSLSYSDSQGAPRQIDFTMASAPEMRQMLGKYAQIREQLQPPFYVSYADKTAKQDADDAEEAAETEVAADATAPGTVAEVKGKQRNNRASQDPVQRNSARELFDYVIEQGKKEYQVQRYKGLGEMTAEQLWETTMDPARRTLVIVKLEDIAATEEIFTTLMGEDVEARRKFIEENALDVKNLDI</sequence>
<dbReference type="Pfam" id="PF00204">
    <property type="entry name" value="DNA_gyraseB"/>
    <property type="match status" value="1"/>
</dbReference>
<dbReference type="InterPro" id="IPR013506">
    <property type="entry name" value="Topo_IIA_bsu_dom2"/>
</dbReference>
<dbReference type="InterPro" id="IPR002288">
    <property type="entry name" value="DNA_gyrase_B_C"/>
</dbReference>
<keyword evidence="6 11" id="KW-0067">ATP-binding</keyword>
<dbReference type="EC" id="5.6.2.2" evidence="11"/>
<dbReference type="FunFam" id="3.30.230.10:FF:000005">
    <property type="entry name" value="DNA gyrase subunit B"/>
    <property type="match status" value="1"/>
</dbReference>
<keyword evidence="8 11" id="KW-0799">Topoisomerase</keyword>
<keyword evidence="7 11" id="KW-0460">Magnesium</keyword>
<evidence type="ECO:0000256" key="10">
    <source>
        <dbReference type="ARBA" id="ARBA00023235"/>
    </source>
</evidence>
<keyword evidence="9" id="KW-0238">DNA-binding</keyword>
<dbReference type="InterPro" id="IPR036890">
    <property type="entry name" value="HATPase_C_sf"/>
</dbReference>
<feature type="site" description="Interaction with DNA" evidence="11">
    <location>
        <position position="482"/>
    </location>
</feature>
<organism evidence="14 15">
    <name type="scientific">Terriglobus saanensis (strain ATCC BAA-1853 / DSM 23119 / SP1PR4)</name>
    <dbReference type="NCBI Taxonomy" id="401053"/>
    <lineage>
        <taxon>Bacteria</taxon>
        <taxon>Pseudomonadati</taxon>
        <taxon>Acidobacteriota</taxon>
        <taxon>Terriglobia</taxon>
        <taxon>Terriglobales</taxon>
        <taxon>Acidobacteriaceae</taxon>
        <taxon>Terriglobus</taxon>
    </lineage>
</organism>
<dbReference type="CDD" id="cd03366">
    <property type="entry name" value="TOPRIM_TopoIIA_GyrB"/>
    <property type="match status" value="1"/>
</dbReference>
<dbReference type="HOGENOM" id="CLU_006146_0_2_0"/>
<feature type="binding site" evidence="11">
    <location>
        <position position="528"/>
    </location>
    <ligand>
        <name>Mg(2+)</name>
        <dbReference type="ChEBI" id="CHEBI:18420"/>
        <label>2</label>
    </ligand>
</feature>
<feature type="binding site" evidence="11">
    <location>
        <position position="528"/>
    </location>
    <ligand>
        <name>Mg(2+)</name>
        <dbReference type="ChEBI" id="CHEBI:18420"/>
        <label>1</label>
        <note>catalytic</note>
    </ligand>
</feature>
<dbReference type="GO" id="GO:0003918">
    <property type="term" value="F:DNA topoisomerase type II (double strand cut, ATP-hydrolyzing) activity"/>
    <property type="evidence" value="ECO:0007669"/>
    <property type="project" value="UniProtKB-UniRule"/>
</dbReference>
<dbReference type="Gene3D" id="3.30.565.10">
    <property type="entry name" value="Histidine kinase-like ATPase, C-terminal domain"/>
    <property type="match status" value="1"/>
</dbReference>
<dbReference type="NCBIfam" id="NF004189">
    <property type="entry name" value="PRK05644.1"/>
    <property type="match status" value="1"/>
</dbReference>
<comment type="similarity">
    <text evidence="2 11">Belongs to the type II topoisomerase GyrB family.</text>
</comment>
<evidence type="ECO:0000256" key="4">
    <source>
        <dbReference type="ARBA" id="ARBA00022723"/>
    </source>
</evidence>
<dbReference type="Pfam" id="PF01751">
    <property type="entry name" value="Toprim"/>
    <property type="match status" value="1"/>
</dbReference>
<comment type="subcellular location">
    <subcellularLocation>
        <location evidence="11">Cytoplasm</location>
    </subcellularLocation>
</comment>